<evidence type="ECO:0000313" key="8">
    <source>
        <dbReference type="EMBL" id="ADO84669.1"/>
    </source>
</evidence>
<dbReference type="Gene3D" id="3.40.50.1390">
    <property type="entry name" value="Resolvase, N-terminal catalytic domain"/>
    <property type="match status" value="1"/>
</dbReference>
<organism evidence="8 9">
    <name type="scientific">Ilyobacter polytropus (strain ATCC 51220 / DSM 2926 / LMG 16218 / CuHBu1)</name>
    <dbReference type="NCBI Taxonomy" id="572544"/>
    <lineage>
        <taxon>Bacteria</taxon>
        <taxon>Fusobacteriati</taxon>
        <taxon>Fusobacteriota</taxon>
        <taxon>Fusobacteriia</taxon>
        <taxon>Fusobacteriales</taxon>
        <taxon>Fusobacteriaceae</taxon>
        <taxon>Ilyobacter</taxon>
    </lineage>
</organism>
<keyword evidence="2" id="KW-0229">DNA integration</keyword>
<evidence type="ECO:0000313" key="9">
    <source>
        <dbReference type="Proteomes" id="UP000006875"/>
    </source>
</evidence>
<dbReference type="PANTHER" id="PTHR30461:SF26">
    <property type="entry name" value="RESOLVASE HOMOLOG YNEB"/>
    <property type="match status" value="1"/>
</dbReference>
<dbReference type="eggNOG" id="COG1961">
    <property type="taxonomic scope" value="Bacteria"/>
</dbReference>
<dbReference type="InterPro" id="IPR006118">
    <property type="entry name" value="Recombinase_CS"/>
</dbReference>
<comment type="similarity">
    <text evidence="1">Belongs to the site-specific recombinase resolvase family.</text>
</comment>
<dbReference type="KEGG" id="ipo:Ilyop_2932"/>
<evidence type="ECO:0000256" key="3">
    <source>
        <dbReference type="ARBA" id="ARBA00023125"/>
    </source>
</evidence>
<gene>
    <name evidence="8" type="ordered locus">Ilyop_2932</name>
</gene>
<dbReference type="GO" id="GO:0015074">
    <property type="term" value="P:DNA integration"/>
    <property type="evidence" value="ECO:0007669"/>
    <property type="project" value="UniProtKB-KW"/>
</dbReference>
<dbReference type="CDD" id="cd03768">
    <property type="entry name" value="SR_ResInv"/>
    <property type="match status" value="1"/>
</dbReference>
<dbReference type="FunFam" id="3.40.50.1390:FF:000001">
    <property type="entry name" value="DNA recombinase"/>
    <property type="match status" value="1"/>
</dbReference>
<dbReference type="PANTHER" id="PTHR30461">
    <property type="entry name" value="DNA-INVERTASE FROM LAMBDOID PROPHAGE"/>
    <property type="match status" value="1"/>
</dbReference>
<keyword evidence="9" id="KW-1185">Reference proteome</keyword>
<dbReference type="GO" id="GO:0003677">
    <property type="term" value="F:DNA binding"/>
    <property type="evidence" value="ECO:0007669"/>
    <property type="project" value="UniProtKB-KW"/>
</dbReference>
<evidence type="ECO:0000256" key="1">
    <source>
        <dbReference type="ARBA" id="ARBA00009913"/>
    </source>
</evidence>
<keyword evidence="4" id="KW-0233">DNA recombination</keyword>
<keyword evidence="8" id="KW-0614">Plasmid</keyword>
<dbReference type="SUPFAM" id="SSF53041">
    <property type="entry name" value="Resolvase-like"/>
    <property type="match status" value="1"/>
</dbReference>
<dbReference type="OrthoDB" id="81716at2"/>
<evidence type="ECO:0000256" key="6">
    <source>
        <dbReference type="PROSITE-ProRule" id="PRU10137"/>
    </source>
</evidence>
<sequence>MGRKIGYARVSTVGQNIDAQIKQLENAGCEKIYEEKISGKNIDRTELQKMKKELHKGDTVIVTSFSRLARSTKDLLELVETFQIKGVGFKSLKEDISTQGASGKFILTLLGAVATFERELMLEKQKDGIAYAKSQGKYKGKQRVIYLDDRIKDLFKRVDRKELKAKEALHLSGFSQGTYYKLWKEWKDRSQ</sequence>
<keyword evidence="3" id="KW-0238">DNA-binding</keyword>
<dbReference type="SMART" id="SM00857">
    <property type="entry name" value="Resolvase"/>
    <property type="match status" value="1"/>
</dbReference>
<dbReference type="HOGENOM" id="CLU_010686_8_1_0"/>
<dbReference type="RefSeq" id="WP_013389320.1">
    <property type="nucleotide sequence ID" value="NC_014634.1"/>
</dbReference>
<dbReference type="GO" id="GO:0000150">
    <property type="term" value="F:DNA strand exchange activity"/>
    <property type="evidence" value="ECO:0007669"/>
    <property type="project" value="InterPro"/>
</dbReference>
<dbReference type="InterPro" id="IPR036162">
    <property type="entry name" value="Resolvase-like_N_sf"/>
</dbReference>
<dbReference type="Pfam" id="PF00239">
    <property type="entry name" value="Resolvase"/>
    <property type="match status" value="1"/>
</dbReference>
<dbReference type="PROSITE" id="PS51736">
    <property type="entry name" value="RECOMBINASES_3"/>
    <property type="match status" value="1"/>
</dbReference>
<dbReference type="AlphaFoldDB" id="E3HE57"/>
<dbReference type="PROSITE" id="PS00397">
    <property type="entry name" value="RECOMBINASES_1"/>
    <property type="match status" value="1"/>
</dbReference>
<evidence type="ECO:0000256" key="4">
    <source>
        <dbReference type="ARBA" id="ARBA00023172"/>
    </source>
</evidence>
<accession>E3HE57</accession>
<feature type="active site" description="O-(5'-phospho-DNA)-serine intermediate" evidence="5 6">
    <location>
        <position position="11"/>
    </location>
</feature>
<protein>
    <submittedName>
        <fullName evidence="8">Resolvase domain protein</fullName>
    </submittedName>
</protein>
<proteinExistence type="inferred from homology"/>
<evidence type="ECO:0000259" key="7">
    <source>
        <dbReference type="PROSITE" id="PS51736"/>
    </source>
</evidence>
<evidence type="ECO:0000256" key="2">
    <source>
        <dbReference type="ARBA" id="ARBA00022908"/>
    </source>
</evidence>
<evidence type="ECO:0000256" key="5">
    <source>
        <dbReference type="PIRSR" id="PIRSR606118-50"/>
    </source>
</evidence>
<reference evidence="8 9" key="1">
    <citation type="journal article" date="2010" name="Stand. Genomic Sci.">
        <title>Complete genome sequence of Ilyobacter polytropus type strain (CuHbu1).</title>
        <authorList>
            <person name="Sikorski J."/>
            <person name="Chertkov O."/>
            <person name="Lapidus A."/>
            <person name="Nolan M."/>
            <person name="Lucas S."/>
            <person name="Del Rio T.G."/>
            <person name="Tice H."/>
            <person name="Cheng J.F."/>
            <person name="Tapia R."/>
            <person name="Han C."/>
            <person name="Goodwin L."/>
            <person name="Pitluck S."/>
            <person name="Liolios K."/>
            <person name="Ivanova N."/>
            <person name="Mavromatis K."/>
            <person name="Mikhailova N."/>
            <person name="Pati A."/>
            <person name="Chen A."/>
            <person name="Palaniappan K."/>
            <person name="Land M."/>
            <person name="Hauser L."/>
            <person name="Chang Y.J."/>
            <person name="Jeffries C.D."/>
            <person name="Brambilla E."/>
            <person name="Yasawong M."/>
            <person name="Rohde M."/>
            <person name="Pukall R."/>
            <person name="Spring S."/>
            <person name="Goker M."/>
            <person name="Woyke T."/>
            <person name="Bristow J."/>
            <person name="Eisen J.A."/>
            <person name="Markowitz V."/>
            <person name="Hugenholtz P."/>
            <person name="Kyrpides N.C."/>
            <person name="Klenk H.P."/>
        </authorList>
    </citation>
    <scope>NUCLEOTIDE SEQUENCE [LARGE SCALE GENOMIC DNA]</scope>
    <source>
        <strain evidence="9">ATCC 51220 / DSM 2926 / LMG 16218 / CuHBu1</strain>
        <plasmid evidence="9">pILYOP02</plasmid>
    </source>
</reference>
<dbReference type="Proteomes" id="UP000006875">
    <property type="component" value="Plasmid pILYOP02"/>
</dbReference>
<name>E3HE57_ILYPC</name>
<dbReference type="InterPro" id="IPR050639">
    <property type="entry name" value="SSR_resolvase"/>
</dbReference>
<feature type="domain" description="Resolvase/invertase-type recombinase catalytic" evidence="7">
    <location>
        <begin position="3"/>
        <end position="136"/>
    </location>
</feature>
<geneLocation type="plasmid" evidence="8 9">
    <name>pILYOP02</name>
</geneLocation>
<dbReference type="EMBL" id="CP002283">
    <property type="protein sequence ID" value="ADO84669.1"/>
    <property type="molecule type" value="Genomic_DNA"/>
</dbReference>
<dbReference type="InterPro" id="IPR006119">
    <property type="entry name" value="Resolv_N"/>
</dbReference>